<feature type="chain" id="PRO_5046942208" evidence="5">
    <location>
        <begin position="23"/>
        <end position="301"/>
    </location>
</feature>
<keyword evidence="5" id="KW-0732">Signal</keyword>
<evidence type="ECO:0000313" key="8">
    <source>
        <dbReference type="Proteomes" id="UP001174208"/>
    </source>
</evidence>
<feature type="signal peptide" evidence="5">
    <location>
        <begin position="1"/>
        <end position="22"/>
    </location>
</feature>
<organism evidence="7 8">
    <name type="scientific">Leifsonia williamsii</name>
    <dbReference type="NCBI Taxonomy" id="3035919"/>
    <lineage>
        <taxon>Bacteria</taxon>
        <taxon>Bacillati</taxon>
        <taxon>Actinomycetota</taxon>
        <taxon>Actinomycetes</taxon>
        <taxon>Micrococcales</taxon>
        <taxon>Microbacteriaceae</taxon>
        <taxon>Leifsonia</taxon>
    </lineage>
</organism>
<feature type="domain" description="HTH lysR-type" evidence="6">
    <location>
        <begin position="1"/>
        <end position="58"/>
    </location>
</feature>
<evidence type="ECO:0000256" key="1">
    <source>
        <dbReference type="ARBA" id="ARBA00009437"/>
    </source>
</evidence>
<protein>
    <submittedName>
        <fullName evidence="7">LysR family transcriptional regulator</fullName>
    </submittedName>
</protein>
<dbReference type="InterPro" id="IPR005119">
    <property type="entry name" value="LysR_subst-bd"/>
</dbReference>
<evidence type="ECO:0000256" key="4">
    <source>
        <dbReference type="ARBA" id="ARBA00023163"/>
    </source>
</evidence>
<keyword evidence="2" id="KW-0805">Transcription regulation</keyword>
<dbReference type="SUPFAM" id="SSF53850">
    <property type="entry name" value="Periplasmic binding protein-like II"/>
    <property type="match status" value="1"/>
</dbReference>
<evidence type="ECO:0000259" key="6">
    <source>
        <dbReference type="PROSITE" id="PS50931"/>
    </source>
</evidence>
<keyword evidence="8" id="KW-1185">Reference proteome</keyword>
<name>A0ABT8K8T8_9MICO</name>
<evidence type="ECO:0000256" key="5">
    <source>
        <dbReference type="SAM" id="SignalP"/>
    </source>
</evidence>
<dbReference type="Proteomes" id="UP001174208">
    <property type="component" value="Unassembled WGS sequence"/>
</dbReference>
<dbReference type="PRINTS" id="PR00039">
    <property type="entry name" value="HTHLYSR"/>
</dbReference>
<dbReference type="PROSITE" id="PS50931">
    <property type="entry name" value="HTH_LYSR"/>
    <property type="match status" value="1"/>
</dbReference>
<keyword evidence="4" id="KW-0804">Transcription</keyword>
<dbReference type="Pfam" id="PF00126">
    <property type="entry name" value="HTH_1"/>
    <property type="match status" value="1"/>
</dbReference>
<dbReference type="Gene3D" id="1.10.10.10">
    <property type="entry name" value="Winged helix-like DNA-binding domain superfamily/Winged helix DNA-binding domain"/>
    <property type="match status" value="1"/>
</dbReference>
<comment type="similarity">
    <text evidence="1">Belongs to the LysR transcriptional regulatory family.</text>
</comment>
<accession>A0ABT8K8T8</accession>
<dbReference type="CDD" id="cd05466">
    <property type="entry name" value="PBP2_LTTR_substrate"/>
    <property type="match status" value="1"/>
</dbReference>
<reference evidence="7" key="1">
    <citation type="submission" date="2023-06" db="EMBL/GenBank/DDBJ databases">
        <title>MT1 and MT2 Draft Genomes of Novel Species.</title>
        <authorList>
            <person name="Venkateswaran K."/>
        </authorList>
    </citation>
    <scope>NUCLEOTIDE SEQUENCE</scope>
    <source>
        <strain evidence="7">F6_8S_P_1B</strain>
    </source>
</reference>
<dbReference type="InterPro" id="IPR050950">
    <property type="entry name" value="HTH-type_LysR_regulators"/>
</dbReference>
<comment type="caution">
    <text evidence="7">The sequence shown here is derived from an EMBL/GenBank/DDBJ whole genome shotgun (WGS) entry which is preliminary data.</text>
</comment>
<dbReference type="InterPro" id="IPR000847">
    <property type="entry name" value="LysR_HTH_N"/>
</dbReference>
<sequence>MTLNQLRVFLRVAALGTFSAAAAELKMTQPSVSELIKRMEAAYGIRLFMRGPRRLVLTTAGEELVPYAQQAVDAADGADRALRSVTSLSGGVATFGLLRNANYYFLSALLETFHSRYPDVQLRIIGLNSVEVAEAVSAGELEAGLVVLPIDAEELSVTPLLRDEVLFASADPSRTRTPVTIADLAATDLILYDAHYGWRDPTRRQLAERAQLEGVTLTPQIEIEHVESALGIVALGGGDTIVSRAVAESKAFPENIHTVPFAEPLYDTIAIIQRRGNVLSPATREIARLAQRMLLSHHRRA</sequence>
<dbReference type="PANTHER" id="PTHR30419:SF8">
    <property type="entry name" value="NITROGEN ASSIMILATION TRANSCRIPTIONAL ACTIVATOR-RELATED"/>
    <property type="match status" value="1"/>
</dbReference>
<dbReference type="InterPro" id="IPR036388">
    <property type="entry name" value="WH-like_DNA-bd_sf"/>
</dbReference>
<dbReference type="Pfam" id="PF03466">
    <property type="entry name" value="LysR_substrate"/>
    <property type="match status" value="1"/>
</dbReference>
<keyword evidence="3" id="KW-0238">DNA-binding</keyword>
<gene>
    <name evidence="7" type="ORF">P5G50_05255</name>
</gene>
<dbReference type="SUPFAM" id="SSF46785">
    <property type="entry name" value="Winged helix' DNA-binding domain"/>
    <property type="match status" value="1"/>
</dbReference>
<evidence type="ECO:0000256" key="2">
    <source>
        <dbReference type="ARBA" id="ARBA00023015"/>
    </source>
</evidence>
<dbReference type="RefSeq" id="WP_301210269.1">
    <property type="nucleotide sequence ID" value="NZ_JAROCF010000001.1"/>
</dbReference>
<dbReference type="InterPro" id="IPR036390">
    <property type="entry name" value="WH_DNA-bd_sf"/>
</dbReference>
<proteinExistence type="inferred from homology"/>
<dbReference type="Gene3D" id="3.40.190.290">
    <property type="match status" value="1"/>
</dbReference>
<evidence type="ECO:0000313" key="7">
    <source>
        <dbReference type="EMBL" id="MDN4613855.1"/>
    </source>
</evidence>
<dbReference type="PANTHER" id="PTHR30419">
    <property type="entry name" value="HTH-TYPE TRANSCRIPTIONAL REGULATOR YBHD"/>
    <property type="match status" value="1"/>
</dbReference>
<evidence type="ECO:0000256" key="3">
    <source>
        <dbReference type="ARBA" id="ARBA00023125"/>
    </source>
</evidence>
<dbReference type="EMBL" id="JAROCF010000001">
    <property type="protein sequence ID" value="MDN4613855.1"/>
    <property type="molecule type" value="Genomic_DNA"/>
</dbReference>